<proteinExistence type="predicted"/>
<evidence type="ECO:0008006" key="2">
    <source>
        <dbReference type="Google" id="ProtNLM"/>
    </source>
</evidence>
<reference evidence="1" key="1">
    <citation type="journal article" date="2021" name="Proc. Natl. Acad. Sci. U.S.A.">
        <title>A Catalog of Tens of Thousands of Viruses from Human Metagenomes Reveals Hidden Associations with Chronic Diseases.</title>
        <authorList>
            <person name="Tisza M.J."/>
            <person name="Buck C.B."/>
        </authorList>
    </citation>
    <scope>NUCLEOTIDE SEQUENCE</scope>
    <source>
        <strain evidence="1">CtHIt1</strain>
    </source>
</reference>
<dbReference type="EMBL" id="BK016179">
    <property type="protein sequence ID" value="DAG00327.1"/>
    <property type="molecule type" value="Genomic_DNA"/>
</dbReference>
<accession>A0A8S5V144</accession>
<protein>
    <recommendedName>
        <fullName evidence="2">DUF4177 domain-containing protein</fullName>
    </recommendedName>
</protein>
<organism evidence="1">
    <name type="scientific">Myoviridae sp. ctHIt1</name>
    <dbReference type="NCBI Taxonomy" id="2825076"/>
    <lineage>
        <taxon>Viruses</taxon>
        <taxon>Duplodnaviria</taxon>
        <taxon>Heunggongvirae</taxon>
        <taxon>Uroviricota</taxon>
        <taxon>Caudoviricetes</taxon>
    </lineage>
</organism>
<name>A0A8S5V144_9CAUD</name>
<evidence type="ECO:0000313" key="1">
    <source>
        <dbReference type="EMBL" id="DAG00327.1"/>
    </source>
</evidence>
<sequence>MLYEYKMIQAAPHIIAQRKNIQTAAADYLQELVNEQARLGWEFFRIDDFSTEEAAGCFSGGKTTTKIHKVITFRREKND</sequence>